<organism evidence="2 3">
    <name type="scientific">Salipaludibacillus keqinensis</name>
    <dbReference type="NCBI Taxonomy" id="2045207"/>
    <lineage>
        <taxon>Bacteria</taxon>
        <taxon>Bacillati</taxon>
        <taxon>Bacillota</taxon>
        <taxon>Bacilli</taxon>
        <taxon>Bacillales</taxon>
        <taxon>Bacillaceae</taxon>
    </lineage>
</organism>
<sequence length="215" mass="23097">MKVLIIGANGQIGKHTVRMLGLSTEHEVRAMIRTEEQRSTMEELGADEIVIGNLEEDFSHAFSDVDAVIFTAGSGAHTGKDKTESIDKDGAIKSVQEAEKANVSRFVLISSIRADKPESGPEQIQHYLRAKGAADEALQNSSLTYTVLRPGSLSNDPGKGTITAKISLDDLNSNIPREDVANVAVNALTIEETFNSTIELLTGDTAIGEALKTFK</sequence>
<dbReference type="PANTHER" id="PTHR15020:SF50">
    <property type="entry name" value="UPF0659 PROTEIN YMR090W"/>
    <property type="match status" value="1"/>
</dbReference>
<accession>A0A323TK38</accession>
<name>A0A323TK38_9BACI</name>
<dbReference type="SUPFAM" id="SSF51735">
    <property type="entry name" value="NAD(P)-binding Rossmann-fold domains"/>
    <property type="match status" value="1"/>
</dbReference>
<dbReference type="RefSeq" id="WP_110607642.1">
    <property type="nucleotide sequence ID" value="NZ_PDOD01000001.1"/>
</dbReference>
<evidence type="ECO:0000313" key="3">
    <source>
        <dbReference type="Proteomes" id="UP000248214"/>
    </source>
</evidence>
<feature type="domain" description="NAD(P)-binding" evidence="1">
    <location>
        <begin position="7"/>
        <end position="189"/>
    </location>
</feature>
<dbReference type="PANTHER" id="PTHR15020">
    <property type="entry name" value="FLAVIN REDUCTASE-RELATED"/>
    <property type="match status" value="1"/>
</dbReference>
<dbReference type="InterPro" id="IPR036291">
    <property type="entry name" value="NAD(P)-bd_dom_sf"/>
</dbReference>
<evidence type="ECO:0000313" key="2">
    <source>
        <dbReference type="EMBL" id="PYZ94007.1"/>
    </source>
</evidence>
<dbReference type="AlphaFoldDB" id="A0A323TK38"/>
<reference evidence="2 3" key="1">
    <citation type="submission" date="2017-10" db="EMBL/GenBank/DDBJ databases">
        <title>Bacillus sp. nov., a halophilic bacterium isolated from a Keqin Lake.</title>
        <authorList>
            <person name="Wang H."/>
        </authorList>
    </citation>
    <scope>NUCLEOTIDE SEQUENCE [LARGE SCALE GENOMIC DNA]</scope>
    <source>
        <strain evidence="2 3">KQ-12</strain>
    </source>
</reference>
<protein>
    <submittedName>
        <fullName evidence="2">NAD-dependent dehydratase</fullName>
    </submittedName>
</protein>
<dbReference type="EMBL" id="PDOD01000001">
    <property type="protein sequence ID" value="PYZ94007.1"/>
    <property type="molecule type" value="Genomic_DNA"/>
</dbReference>
<evidence type="ECO:0000259" key="1">
    <source>
        <dbReference type="Pfam" id="PF13460"/>
    </source>
</evidence>
<dbReference type="OrthoDB" id="9803892at2"/>
<dbReference type="CDD" id="cd05243">
    <property type="entry name" value="SDR_a5"/>
    <property type="match status" value="1"/>
</dbReference>
<keyword evidence="3" id="KW-1185">Reference proteome</keyword>
<dbReference type="Pfam" id="PF13460">
    <property type="entry name" value="NAD_binding_10"/>
    <property type="match status" value="1"/>
</dbReference>
<comment type="caution">
    <text evidence="2">The sequence shown here is derived from an EMBL/GenBank/DDBJ whole genome shotgun (WGS) entry which is preliminary data.</text>
</comment>
<dbReference type="InterPro" id="IPR016040">
    <property type="entry name" value="NAD(P)-bd_dom"/>
</dbReference>
<dbReference type="Proteomes" id="UP000248214">
    <property type="component" value="Unassembled WGS sequence"/>
</dbReference>
<gene>
    <name evidence="2" type="ORF">CR194_00235</name>
</gene>
<proteinExistence type="predicted"/>
<dbReference type="Gene3D" id="3.40.50.720">
    <property type="entry name" value="NAD(P)-binding Rossmann-like Domain"/>
    <property type="match status" value="1"/>
</dbReference>